<proteinExistence type="predicted"/>
<feature type="transmembrane region" description="Helical" evidence="4">
    <location>
        <begin position="360"/>
        <end position="379"/>
    </location>
</feature>
<name>A0A5M6INE6_9PROT</name>
<feature type="transmembrane region" description="Helical" evidence="4">
    <location>
        <begin position="277"/>
        <end position="297"/>
    </location>
</feature>
<dbReference type="Proteomes" id="UP000325255">
    <property type="component" value="Unassembled WGS sequence"/>
</dbReference>
<feature type="transmembrane region" description="Helical" evidence="4">
    <location>
        <begin position="391"/>
        <end position="409"/>
    </location>
</feature>
<evidence type="ECO:0000256" key="3">
    <source>
        <dbReference type="ARBA" id="ARBA00023136"/>
    </source>
</evidence>
<feature type="transmembrane region" description="Helical" evidence="4">
    <location>
        <begin position="21"/>
        <end position="45"/>
    </location>
</feature>
<feature type="transmembrane region" description="Helical" evidence="4">
    <location>
        <begin position="326"/>
        <end position="348"/>
    </location>
</feature>
<comment type="caution">
    <text evidence="6">The sequence shown here is derived from an EMBL/GenBank/DDBJ whole genome shotgun (WGS) entry which is preliminary data.</text>
</comment>
<evidence type="ECO:0000313" key="6">
    <source>
        <dbReference type="EMBL" id="KAA5609771.1"/>
    </source>
</evidence>
<dbReference type="CDD" id="cd17478">
    <property type="entry name" value="MFS_FsR"/>
    <property type="match status" value="1"/>
</dbReference>
<feature type="transmembrane region" description="Helical" evidence="4">
    <location>
        <begin position="121"/>
        <end position="139"/>
    </location>
</feature>
<dbReference type="Pfam" id="PF07690">
    <property type="entry name" value="MFS_1"/>
    <property type="match status" value="1"/>
</dbReference>
<evidence type="ECO:0000256" key="2">
    <source>
        <dbReference type="ARBA" id="ARBA00022989"/>
    </source>
</evidence>
<keyword evidence="1 4" id="KW-0812">Transmembrane</keyword>
<dbReference type="AlphaFoldDB" id="A0A5M6INE6"/>
<keyword evidence="7" id="KW-1185">Reference proteome</keyword>
<evidence type="ECO:0000259" key="5">
    <source>
        <dbReference type="PROSITE" id="PS50850"/>
    </source>
</evidence>
<keyword evidence="2 4" id="KW-1133">Transmembrane helix</keyword>
<dbReference type="PANTHER" id="PTHR43129:SF1">
    <property type="entry name" value="FOSMIDOMYCIN RESISTANCE PROTEIN"/>
    <property type="match status" value="1"/>
</dbReference>
<gene>
    <name evidence="6" type="ORF">F1189_22520</name>
</gene>
<feature type="transmembrane region" description="Helical" evidence="4">
    <location>
        <begin position="187"/>
        <end position="209"/>
    </location>
</feature>
<dbReference type="EMBL" id="VWPK01000044">
    <property type="protein sequence ID" value="KAA5609771.1"/>
    <property type="molecule type" value="Genomic_DNA"/>
</dbReference>
<keyword evidence="3 4" id="KW-0472">Membrane</keyword>
<dbReference type="InterPro" id="IPR020846">
    <property type="entry name" value="MFS_dom"/>
</dbReference>
<dbReference type="SUPFAM" id="SSF103473">
    <property type="entry name" value="MFS general substrate transporter"/>
    <property type="match status" value="1"/>
</dbReference>
<protein>
    <submittedName>
        <fullName evidence="6">MFS transporter</fullName>
    </submittedName>
</protein>
<evidence type="ECO:0000313" key="7">
    <source>
        <dbReference type="Proteomes" id="UP000325255"/>
    </source>
</evidence>
<feature type="transmembrane region" description="Helical" evidence="4">
    <location>
        <begin position="238"/>
        <end position="265"/>
    </location>
</feature>
<feature type="transmembrane region" description="Helical" evidence="4">
    <location>
        <begin position="304"/>
        <end position="320"/>
    </location>
</feature>
<evidence type="ECO:0000256" key="1">
    <source>
        <dbReference type="ARBA" id="ARBA00022692"/>
    </source>
</evidence>
<dbReference type="PANTHER" id="PTHR43129">
    <property type="entry name" value="FOSMIDOMYCIN RESISTANCE PROTEIN"/>
    <property type="match status" value="1"/>
</dbReference>
<dbReference type="InterPro" id="IPR036259">
    <property type="entry name" value="MFS_trans_sf"/>
</dbReference>
<dbReference type="GO" id="GO:0005886">
    <property type="term" value="C:plasma membrane"/>
    <property type="evidence" value="ECO:0007669"/>
    <property type="project" value="TreeGrafter"/>
</dbReference>
<dbReference type="Gene3D" id="1.20.1250.20">
    <property type="entry name" value="MFS general substrate transporter like domains"/>
    <property type="match status" value="2"/>
</dbReference>
<dbReference type="GO" id="GO:0022857">
    <property type="term" value="F:transmembrane transporter activity"/>
    <property type="evidence" value="ECO:0007669"/>
    <property type="project" value="InterPro"/>
</dbReference>
<organism evidence="6 7">
    <name type="scientific">Rhodovastum atsumiense</name>
    <dbReference type="NCBI Taxonomy" id="504468"/>
    <lineage>
        <taxon>Bacteria</taxon>
        <taxon>Pseudomonadati</taxon>
        <taxon>Pseudomonadota</taxon>
        <taxon>Alphaproteobacteria</taxon>
        <taxon>Acetobacterales</taxon>
        <taxon>Acetobacteraceae</taxon>
        <taxon>Rhodovastum</taxon>
    </lineage>
</organism>
<reference evidence="6 7" key="1">
    <citation type="submission" date="2019-09" db="EMBL/GenBank/DDBJ databases">
        <title>Genome sequence of Rhodovastum atsumiense, a diverse member of the Acetobacteraceae family of non-sulfur purple photosynthetic bacteria.</title>
        <authorList>
            <person name="Meyer T."/>
            <person name="Kyndt J."/>
        </authorList>
    </citation>
    <scope>NUCLEOTIDE SEQUENCE [LARGE SCALE GENOMIC DNA]</scope>
    <source>
        <strain evidence="6 7">DSM 21279</strain>
    </source>
</reference>
<dbReference type="PROSITE" id="PS50850">
    <property type="entry name" value="MFS"/>
    <property type="match status" value="1"/>
</dbReference>
<accession>A0A5M6INE6</accession>
<feature type="domain" description="Major facilitator superfamily (MFS) profile" evidence="5">
    <location>
        <begin position="34"/>
        <end position="415"/>
    </location>
</feature>
<dbReference type="InterPro" id="IPR011701">
    <property type="entry name" value="MFS"/>
</dbReference>
<feature type="transmembrane region" description="Helical" evidence="4">
    <location>
        <begin position="65"/>
        <end position="87"/>
    </location>
</feature>
<sequence length="419" mass="44369">MTILSLCQPSREFSHMSVTAAPARTAAASTSLGVLVALSFCHMLNDMQQSLLSAIYPILKDAYLLDFGQIGLLTLTFQLTASLLQPVVGMYTDRRPQPYSLAIGMGFTLVGLLVLSRAGSFGALLAGAALVGTGSSVFHPESSRMARLASGGRYGFAQSLFQVGGNTGQALGPLLAAFIVVPGGQGSLAWFSLAALTAIIVLTQVGTWYRRRRAAGAGPHGRASTDVMSHPRAVVVRGIAVLATLMFSKSFYTAGISTFFTFYLIQHFAVPVRTAQIYLFVFLAASALGTLIGGSIGDRFGRRYVIWASILGPLPFTLMLPHVGLFWTVALAIPIGFIMSSAFSAILVYAQELVPGRVGLVSGVFFGLAFGLGGLGAALLGELADMTSIDLVYRICAWLPVLGLLTWFLPDIEGSRRLA</sequence>
<dbReference type="OrthoDB" id="9770492at2"/>
<feature type="transmembrane region" description="Helical" evidence="4">
    <location>
        <begin position="99"/>
        <end position="115"/>
    </location>
</feature>
<evidence type="ECO:0000256" key="4">
    <source>
        <dbReference type="SAM" id="Phobius"/>
    </source>
</evidence>